<dbReference type="GeneTree" id="ENSGT00390000004037"/>
<dbReference type="Ensembl" id="ENSOMYT00000020233.2">
    <property type="protein sequence ID" value="ENSOMYP00000018401.2"/>
    <property type="gene ID" value="ENSOMYG00000008927.2"/>
</dbReference>
<feature type="transmembrane region" description="Helical" evidence="9">
    <location>
        <begin position="365"/>
        <end position="386"/>
    </location>
</feature>
<dbReference type="AlphaFoldDB" id="A0A8C7P9U6"/>
<reference evidence="11" key="2">
    <citation type="submission" date="2025-08" db="UniProtKB">
        <authorList>
            <consortium name="Ensembl"/>
        </authorList>
    </citation>
    <scope>IDENTIFICATION</scope>
</reference>
<evidence type="ECO:0000256" key="8">
    <source>
        <dbReference type="SAM" id="MobiDB-lite"/>
    </source>
</evidence>
<protein>
    <submittedName>
        <fullName evidence="11">CAS1 domain containing 1</fullName>
    </submittedName>
</protein>
<evidence type="ECO:0000256" key="4">
    <source>
        <dbReference type="ARBA" id="ARBA00022692"/>
    </source>
</evidence>
<keyword evidence="3" id="KW-0808">Transferase</keyword>
<evidence type="ECO:0000256" key="7">
    <source>
        <dbReference type="ARBA" id="ARBA00023180"/>
    </source>
</evidence>
<gene>
    <name evidence="11" type="primary">casd1</name>
</gene>
<accession>A0A8C7P9U6</accession>
<proteinExistence type="inferred from homology"/>
<keyword evidence="4 9" id="KW-0812">Transmembrane</keyword>
<dbReference type="InterPro" id="IPR012419">
    <property type="entry name" value="Cas1_AcylTrans_dom"/>
</dbReference>
<dbReference type="GO" id="GO:0005975">
    <property type="term" value="P:carbohydrate metabolic process"/>
    <property type="evidence" value="ECO:0007669"/>
    <property type="project" value="UniProtKB-ARBA"/>
</dbReference>
<feature type="transmembrane region" description="Helical" evidence="9">
    <location>
        <begin position="569"/>
        <end position="586"/>
    </location>
</feature>
<evidence type="ECO:0000256" key="9">
    <source>
        <dbReference type="SAM" id="Phobius"/>
    </source>
</evidence>
<evidence type="ECO:0000256" key="3">
    <source>
        <dbReference type="ARBA" id="ARBA00022679"/>
    </source>
</evidence>
<evidence type="ECO:0000259" key="10">
    <source>
        <dbReference type="Pfam" id="PF07779"/>
    </source>
</evidence>
<dbReference type="Pfam" id="PF07779">
    <property type="entry name" value="Cas1_AcylT"/>
    <property type="match status" value="1"/>
</dbReference>
<comment type="subcellular location">
    <subcellularLocation>
        <location evidence="1">Membrane</location>
        <topology evidence="1">Multi-pass membrane protein</topology>
    </subcellularLocation>
</comment>
<dbReference type="GO" id="GO:0047186">
    <property type="term" value="F:N-acetylneuraminate 9-O-acetyltransferase activity"/>
    <property type="evidence" value="ECO:0007669"/>
    <property type="project" value="TreeGrafter"/>
</dbReference>
<feature type="transmembrane region" description="Helical" evidence="9">
    <location>
        <begin position="628"/>
        <end position="646"/>
    </location>
</feature>
<keyword evidence="12" id="KW-1185">Reference proteome</keyword>
<feature type="transmembrane region" description="Helical" evidence="9">
    <location>
        <begin position="443"/>
        <end position="463"/>
    </location>
</feature>
<dbReference type="PANTHER" id="PTHR13533:SF1">
    <property type="entry name" value="N-ACETYLNEURAMINATE 9-O-ACETYLTRANSFERASE"/>
    <property type="match status" value="1"/>
</dbReference>
<feature type="transmembrane region" description="Helical" evidence="9">
    <location>
        <begin position="666"/>
        <end position="687"/>
    </location>
</feature>
<keyword evidence="6 9" id="KW-0472">Membrane</keyword>
<feature type="region of interest" description="Disordered" evidence="8">
    <location>
        <begin position="268"/>
        <end position="287"/>
    </location>
</feature>
<sequence length="730" mass="83171">MAFLAYSLGKREINQYFSIKNAKLLSVAAVILLTLFHTVSRYYGGGDTCEWLLSSGRYLGETVWQPYGCMMHKYKNTEAKTCLAEKRVAFVGDSRIQHTHTQYFFSEALQQYRANLTAISLPLEQLAEDGEVYWVLQDPVHEEGLSDNRKMITNEQLELYNKVVLSTLNSNKKNSKARVRFLGASRQAAMETITQSADGLHLPESTRNVAAMVLMNAVCNKVLRPIDGSCCQALPAPSLLQKLTACVFLGSALVFLVLHALGHNSWKSRPTPPDVESGEEKKPATAASPLNHKAPFQALCKMGLIMVYFYLCDRANVFMKEQKFYTHSTFFIPLIYMFVLGIFYSENSKETKLLNREQTDEWKGWMQLVILIYHISGASVFIPVYMHVRVLVAAYLFQTGYGHFSFFWLKGDFGLYRVCQVLFRLNFLVVVLCLVMDRPYQFYYFVPLVTFWFVVIYATMAMWPQILQKKANGSGMWHVGILVKLLGLLLFICFFAYSQGLFENIFSVWPISKLFELNGSIHEWWFRWKLDRFAIIHGMLFAFVYLVLQKCQGLSEEKGEPLFSTRISNILLLISVFSFMTYSIWASSCKNKTECNELHPYISGLQILAFILIRNIPGYSRSLYSSFFAWFGKISLELFICQYHIWLAADTKGILVLIPGNPSLNIIISTFIFVCVAHEISVITNDLAQVAIPKDGGALLRRLLAAGVFTLGLLLVSRIEDKEISLLSVF</sequence>
<feature type="transmembrane region" description="Helical" evidence="9">
    <location>
        <begin position="475"/>
        <end position="497"/>
    </location>
</feature>
<feature type="transmembrane region" description="Helical" evidence="9">
    <location>
        <begin position="699"/>
        <end position="719"/>
    </location>
</feature>
<name>A0A8C7P9U6_ONCMY</name>
<comment type="similarity">
    <text evidence="2">Belongs to the PC-esterase family. CASD1 subfamily.</text>
</comment>
<dbReference type="PANTHER" id="PTHR13533">
    <property type="entry name" value="N-ACETYLNEURAMINATE 9-O-ACETYLTRANSFERASE"/>
    <property type="match status" value="1"/>
</dbReference>
<feature type="transmembrane region" description="Helical" evidence="9">
    <location>
        <begin position="324"/>
        <end position="344"/>
    </location>
</feature>
<feature type="transmembrane region" description="Helical" evidence="9">
    <location>
        <begin position="421"/>
        <end position="437"/>
    </location>
</feature>
<reference evidence="11" key="1">
    <citation type="submission" date="2020-07" db="EMBL/GenBank/DDBJ databases">
        <title>A long reads based de novo assembly of the rainbow trout Arlee double haploid line genome.</title>
        <authorList>
            <person name="Gao G."/>
            <person name="Palti Y."/>
        </authorList>
    </citation>
    <scope>NUCLEOTIDE SEQUENCE [LARGE SCALE GENOMIC DNA]</scope>
</reference>
<keyword evidence="5 9" id="KW-1133">Transmembrane helix</keyword>
<dbReference type="Proteomes" id="UP000694395">
    <property type="component" value="Chromosome 18"/>
</dbReference>
<evidence type="ECO:0000256" key="6">
    <source>
        <dbReference type="ARBA" id="ARBA00023136"/>
    </source>
</evidence>
<reference evidence="11" key="3">
    <citation type="submission" date="2025-09" db="UniProtKB">
        <authorList>
            <consortium name="Ensembl"/>
        </authorList>
    </citation>
    <scope>IDENTIFICATION</scope>
</reference>
<feature type="transmembrane region" description="Helical" evidence="9">
    <location>
        <begin position="532"/>
        <end position="548"/>
    </location>
</feature>
<evidence type="ECO:0000256" key="2">
    <source>
        <dbReference type="ARBA" id="ARBA00010666"/>
    </source>
</evidence>
<keyword evidence="7" id="KW-0325">Glycoprotein</keyword>
<evidence type="ECO:0000313" key="11">
    <source>
        <dbReference type="Ensembl" id="ENSOMYP00000018401.2"/>
    </source>
</evidence>
<evidence type="ECO:0000313" key="12">
    <source>
        <dbReference type="Proteomes" id="UP000694395"/>
    </source>
</evidence>
<feature type="domain" description="Cas1p 10 TM acyl transferase" evidence="10">
    <location>
        <begin position="224"/>
        <end position="703"/>
    </location>
</feature>
<organism evidence="11 12">
    <name type="scientific">Oncorhynchus mykiss</name>
    <name type="common">Rainbow trout</name>
    <name type="synonym">Salmo gairdneri</name>
    <dbReference type="NCBI Taxonomy" id="8022"/>
    <lineage>
        <taxon>Eukaryota</taxon>
        <taxon>Metazoa</taxon>
        <taxon>Chordata</taxon>
        <taxon>Craniata</taxon>
        <taxon>Vertebrata</taxon>
        <taxon>Euteleostomi</taxon>
        <taxon>Actinopterygii</taxon>
        <taxon>Neopterygii</taxon>
        <taxon>Teleostei</taxon>
        <taxon>Protacanthopterygii</taxon>
        <taxon>Salmoniformes</taxon>
        <taxon>Salmonidae</taxon>
        <taxon>Salmoninae</taxon>
        <taxon>Oncorhynchus</taxon>
    </lineage>
</organism>
<dbReference type="GO" id="GO:0000139">
    <property type="term" value="C:Golgi membrane"/>
    <property type="evidence" value="ECO:0007669"/>
    <property type="project" value="TreeGrafter"/>
</dbReference>
<evidence type="ECO:0000256" key="5">
    <source>
        <dbReference type="ARBA" id="ARBA00022989"/>
    </source>
</evidence>
<evidence type="ECO:0000256" key="1">
    <source>
        <dbReference type="ARBA" id="ARBA00004141"/>
    </source>
</evidence>
<feature type="transmembrane region" description="Helical" evidence="9">
    <location>
        <begin position="598"/>
        <end position="616"/>
    </location>
</feature>